<dbReference type="OrthoDB" id="3261222at2759"/>
<dbReference type="EMBL" id="ML769690">
    <property type="protein sequence ID" value="KAE9389568.1"/>
    <property type="molecule type" value="Genomic_DNA"/>
</dbReference>
<sequence>PGVRIGDIVVKSEDSAKFLGTAMDKALRWKEQHSVMVKKGQGWLVQFRRLARMKDSMAGKHIRQLYKAKAIPRMLYAADVTLTPQQKRRKGQMAKKTQVLQRLTSIQRQAAILISGAMLTTATDILNIHAALLPLDLEVE</sequence>
<name>A0A6A4GUZ5_9AGAR</name>
<dbReference type="AlphaFoldDB" id="A0A6A4GUZ5"/>
<organism evidence="1 2">
    <name type="scientific">Gymnopus androsaceus JB14</name>
    <dbReference type="NCBI Taxonomy" id="1447944"/>
    <lineage>
        <taxon>Eukaryota</taxon>
        <taxon>Fungi</taxon>
        <taxon>Dikarya</taxon>
        <taxon>Basidiomycota</taxon>
        <taxon>Agaricomycotina</taxon>
        <taxon>Agaricomycetes</taxon>
        <taxon>Agaricomycetidae</taxon>
        <taxon>Agaricales</taxon>
        <taxon>Marasmiineae</taxon>
        <taxon>Omphalotaceae</taxon>
        <taxon>Gymnopus</taxon>
    </lineage>
</organism>
<keyword evidence="2" id="KW-1185">Reference proteome</keyword>
<reference evidence="1" key="1">
    <citation type="journal article" date="2019" name="Environ. Microbiol.">
        <title>Fungal ecological strategies reflected in gene transcription - a case study of two litter decomposers.</title>
        <authorList>
            <person name="Barbi F."/>
            <person name="Kohler A."/>
            <person name="Barry K."/>
            <person name="Baskaran P."/>
            <person name="Daum C."/>
            <person name="Fauchery L."/>
            <person name="Ihrmark K."/>
            <person name="Kuo A."/>
            <person name="LaButti K."/>
            <person name="Lipzen A."/>
            <person name="Morin E."/>
            <person name="Grigoriev I.V."/>
            <person name="Henrissat B."/>
            <person name="Lindahl B."/>
            <person name="Martin F."/>
        </authorList>
    </citation>
    <scope>NUCLEOTIDE SEQUENCE</scope>
    <source>
        <strain evidence="1">JB14</strain>
    </source>
</reference>
<evidence type="ECO:0000313" key="2">
    <source>
        <dbReference type="Proteomes" id="UP000799118"/>
    </source>
</evidence>
<dbReference type="Proteomes" id="UP000799118">
    <property type="component" value="Unassembled WGS sequence"/>
</dbReference>
<protein>
    <submittedName>
        <fullName evidence="1">Uncharacterized protein</fullName>
    </submittedName>
</protein>
<accession>A0A6A4GUZ5</accession>
<proteinExistence type="predicted"/>
<gene>
    <name evidence="1" type="ORF">BT96DRAFT_763620</name>
</gene>
<evidence type="ECO:0000313" key="1">
    <source>
        <dbReference type="EMBL" id="KAE9389568.1"/>
    </source>
</evidence>
<feature type="non-terminal residue" evidence="1">
    <location>
        <position position="140"/>
    </location>
</feature>
<feature type="non-terminal residue" evidence="1">
    <location>
        <position position="1"/>
    </location>
</feature>